<dbReference type="PANTHER" id="PTHR10357:SF215">
    <property type="entry name" value="ALPHA-AMYLASE 1"/>
    <property type="match status" value="1"/>
</dbReference>
<dbReference type="Gene3D" id="3.20.20.80">
    <property type="entry name" value="Glycosidases"/>
    <property type="match status" value="1"/>
</dbReference>
<dbReference type="EC" id="3.2.1.1" evidence="6"/>
<gene>
    <name evidence="9" type="ORF">H4F99_02165</name>
</gene>
<name>A0A7W3U1Q5_9GAMM</name>
<keyword evidence="10" id="KW-1185">Reference proteome</keyword>
<organism evidence="9 10">
    <name type="scientific">Marilutibacter penaei</name>
    <dbReference type="NCBI Taxonomy" id="2759900"/>
    <lineage>
        <taxon>Bacteria</taxon>
        <taxon>Pseudomonadati</taxon>
        <taxon>Pseudomonadota</taxon>
        <taxon>Gammaproteobacteria</taxon>
        <taxon>Lysobacterales</taxon>
        <taxon>Lysobacteraceae</taxon>
        <taxon>Marilutibacter</taxon>
    </lineage>
</organism>
<evidence type="ECO:0000256" key="1">
    <source>
        <dbReference type="ARBA" id="ARBA00001913"/>
    </source>
</evidence>
<dbReference type="PRINTS" id="PR00110">
    <property type="entry name" value="ALPHAAMYLASE"/>
</dbReference>
<dbReference type="SUPFAM" id="SSF51011">
    <property type="entry name" value="Glycosyl hydrolase domain"/>
    <property type="match status" value="1"/>
</dbReference>
<dbReference type="SMART" id="SM00642">
    <property type="entry name" value="Aamy"/>
    <property type="match status" value="1"/>
</dbReference>
<dbReference type="Proteomes" id="UP000552587">
    <property type="component" value="Unassembled WGS sequence"/>
</dbReference>
<keyword evidence="6" id="KW-0119">Carbohydrate metabolism</keyword>
<dbReference type="GO" id="GO:0046872">
    <property type="term" value="F:metal ion binding"/>
    <property type="evidence" value="ECO:0007669"/>
    <property type="project" value="UniProtKB-KW"/>
</dbReference>
<evidence type="ECO:0000256" key="2">
    <source>
        <dbReference type="ARBA" id="ARBA00008061"/>
    </source>
</evidence>
<evidence type="ECO:0000256" key="6">
    <source>
        <dbReference type="RuleBase" id="RU361134"/>
    </source>
</evidence>
<evidence type="ECO:0000256" key="3">
    <source>
        <dbReference type="ARBA" id="ARBA00022723"/>
    </source>
</evidence>
<keyword evidence="9" id="KW-0808">Transferase</keyword>
<keyword evidence="6" id="KW-0378">Hydrolase</keyword>
<evidence type="ECO:0000313" key="10">
    <source>
        <dbReference type="Proteomes" id="UP000552587"/>
    </source>
</evidence>
<comment type="catalytic activity">
    <reaction evidence="6">
        <text>Endohydrolysis of (1-&gt;4)-alpha-D-glucosidic linkages in polysaccharides containing three or more (1-&gt;4)-alpha-linked D-glucose units.</text>
        <dbReference type="EC" id="3.2.1.1"/>
    </reaction>
</comment>
<keyword evidence="4 7" id="KW-0732">Signal</keyword>
<comment type="similarity">
    <text evidence="2 5">Belongs to the glycosyl hydrolase 13 family.</text>
</comment>
<comment type="cofactor">
    <cofactor evidence="1">
        <name>Ca(2+)</name>
        <dbReference type="ChEBI" id="CHEBI:29108"/>
    </cofactor>
</comment>
<dbReference type="GO" id="GO:0016740">
    <property type="term" value="F:transferase activity"/>
    <property type="evidence" value="ECO:0007669"/>
    <property type="project" value="UniProtKB-KW"/>
</dbReference>
<sequence>MIRGIPLVLAALATALLAACATTPRAGIGAGNDATLPPATLRPSYYGTLEPFASDAVYFVMTDRFVNGDPGNDQRGQGGADPALHTFDRPVPGPKANGANIGYLGGDFRGLLDNAGYIADMGFGAVWLTPIVDNPDEAFTGGDPIGSDAFFKDRGKTGYHGYWGVDFFRLDEHLPSPGLDFAALTDGLRAQGLKTVLDIVVNHGSPSFTMPVDQPKFGEIHDVDGRLIADHQNLAPAELDPANNPLHRFFHTEPDLAQLSNNDDTNPAVLDYFCRAYSQWIDQGAAAFRIDTIRHVPLTFWKRFSDCIRADHPGFFMFGEAFDHEAGNIAPFTWADNGAVSVLDFPLKERIADVFGRPRLGYGRIAERLYLVDGPYANPYELMTFYDNHDMPRMDASDEGFIDAHNFLFTARGIPVVYQGSEVGFMRGAAEHEGNRNYFGQARIDAAPGNPIHDALQRIARVRASTPALQRGLQLDVEMQGDRAVFYRVLQDGDVAQLALVLLNKGDAPATFEVSRWLQAGEWRAALSGEVRAIDAGGTLVDTVPAHGVAVWRLDAPVRREDLRRALDAAMAGRLGGPEPGP</sequence>
<dbReference type="SUPFAM" id="SSF51445">
    <property type="entry name" value="(Trans)glycosidases"/>
    <property type="match status" value="1"/>
</dbReference>
<keyword evidence="3" id="KW-0479">Metal-binding</keyword>
<dbReference type="Pfam" id="PF00128">
    <property type="entry name" value="Alpha-amylase"/>
    <property type="match status" value="2"/>
</dbReference>
<feature type="domain" description="Glycosyl hydrolase family 13 catalytic" evidence="8">
    <location>
        <begin position="59"/>
        <end position="465"/>
    </location>
</feature>
<proteinExistence type="inferred from homology"/>
<dbReference type="InterPro" id="IPR017853">
    <property type="entry name" value="GH"/>
</dbReference>
<keyword evidence="6" id="KW-0326">Glycosidase</keyword>
<dbReference type="RefSeq" id="WP_182668059.1">
    <property type="nucleotide sequence ID" value="NZ_JACHTE010000001.1"/>
</dbReference>
<evidence type="ECO:0000256" key="7">
    <source>
        <dbReference type="SAM" id="SignalP"/>
    </source>
</evidence>
<evidence type="ECO:0000313" key="9">
    <source>
        <dbReference type="EMBL" id="MBB1087289.1"/>
    </source>
</evidence>
<dbReference type="AlphaFoldDB" id="A0A7W3U1Q5"/>
<reference evidence="9 10" key="1">
    <citation type="submission" date="2020-07" db="EMBL/GenBank/DDBJ databases">
        <authorList>
            <person name="Xu S."/>
            <person name="Li A."/>
        </authorList>
    </citation>
    <scope>NUCLEOTIDE SEQUENCE [LARGE SCALE GENOMIC DNA]</scope>
    <source>
        <strain evidence="9 10">SG-8</strain>
    </source>
</reference>
<evidence type="ECO:0000256" key="4">
    <source>
        <dbReference type="ARBA" id="ARBA00022729"/>
    </source>
</evidence>
<evidence type="ECO:0000259" key="8">
    <source>
        <dbReference type="SMART" id="SM00642"/>
    </source>
</evidence>
<dbReference type="PROSITE" id="PS51257">
    <property type="entry name" value="PROKAR_LIPOPROTEIN"/>
    <property type="match status" value="1"/>
</dbReference>
<dbReference type="GO" id="GO:0005975">
    <property type="term" value="P:carbohydrate metabolic process"/>
    <property type="evidence" value="ECO:0007669"/>
    <property type="project" value="InterPro"/>
</dbReference>
<accession>A0A7W3U1Q5</accession>
<feature type="signal peptide" evidence="7">
    <location>
        <begin position="1"/>
        <end position="26"/>
    </location>
</feature>
<dbReference type="InterPro" id="IPR006046">
    <property type="entry name" value="Alpha_amylase"/>
</dbReference>
<protein>
    <recommendedName>
        <fullName evidence="6">Alpha-amylase</fullName>
        <ecNumber evidence="6">3.2.1.1</ecNumber>
    </recommendedName>
</protein>
<dbReference type="PANTHER" id="PTHR10357">
    <property type="entry name" value="ALPHA-AMYLASE FAMILY MEMBER"/>
    <property type="match status" value="1"/>
</dbReference>
<feature type="chain" id="PRO_5030896471" description="Alpha-amylase" evidence="7">
    <location>
        <begin position="27"/>
        <end position="582"/>
    </location>
</feature>
<evidence type="ECO:0000256" key="5">
    <source>
        <dbReference type="RuleBase" id="RU003615"/>
    </source>
</evidence>
<dbReference type="InterPro" id="IPR006047">
    <property type="entry name" value="GH13_cat_dom"/>
</dbReference>
<comment type="caution">
    <text evidence="9">The sequence shown here is derived from an EMBL/GenBank/DDBJ whole genome shotgun (WGS) entry which is preliminary data.</text>
</comment>
<dbReference type="CDD" id="cd11339">
    <property type="entry name" value="AmyAc_bac_CMD_like_2"/>
    <property type="match status" value="1"/>
</dbReference>
<dbReference type="GO" id="GO:0004556">
    <property type="term" value="F:alpha-amylase activity"/>
    <property type="evidence" value="ECO:0007669"/>
    <property type="project" value="UniProtKB-UniRule"/>
</dbReference>
<dbReference type="EMBL" id="JACHTE010000001">
    <property type="protein sequence ID" value="MBB1087289.1"/>
    <property type="molecule type" value="Genomic_DNA"/>
</dbReference>